<dbReference type="InterPro" id="IPR042002">
    <property type="entry name" value="Sortase_C"/>
</dbReference>
<dbReference type="NCBIfam" id="NF033745">
    <property type="entry name" value="class_C_sortase"/>
    <property type="match status" value="1"/>
</dbReference>
<keyword evidence="4" id="KW-0732">Signal</keyword>
<dbReference type="Gene3D" id="2.40.260.10">
    <property type="entry name" value="Sortase"/>
    <property type="match status" value="1"/>
</dbReference>
<dbReference type="EMBL" id="AZEU01000304">
    <property type="protein sequence ID" value="KRL39194.1"/>
    <property type="molecule type" value="Genomic_DNA"/>
</dbReference>
<organism evidence="5 6">
    <name type="scientific">Lacticaseibacillus manihotivorans DSM 13343 = JCM 12514</name>
    <dbReference type="NCBI Taxonomy" id="1423769"/>
    <lineage>
        <taxon>Bacteria</taxon>
        <taxon>Bacillati</taxon>
        <taxon>Bacillota</taxon>
        <taxon>Bacilli</taxon>
        <taxon>Lactobacillales</taxon>
        <taxon>Lactobacillaceae</taxon>
        <taxon>Lacticaseibacillus</taxon>
    </lineage>
</organism>
<feature type="active site" description="Acyl-thioester intermediate" evidence="2">
    <location>
        <position position="204"/>
    </location>
</feature>
<keyword evidence="6" id="KW-1185">Reference proteome</keyword>
<evidence type="ECO:0000256" key="1">
    <source>
        <dbReference type="ARBA" id="ARBA00022801"/>
    </source>
</evidence>
<name>A0A0R1Q9K1_9LACO</name>
<proteinExistence type="predicted"/>
<dbReference type="InterPro" id="IPR005754">
    <property type="entry name" value="Sortase"/>
</dbReference>
<keyword evidence="3" id="KW-0472">Membrane</keyword>
<gene>
    <name evidence="5" type="ORF">FD01_GL002664</name>
</gene>
<dbReference type="InterPro" id="IPR023365">
    <property type="entry name" value="Sortase_dom-sf"/>
</dbReference>
<accession>A0A0R1Q9K1</accession>
<evidence type="ECO:0000313" key="6">
    <source>
        <dbReference type="Proteomes" id="UP000051790"/>
    </source>
</evidence>
<keyword evidence="1" id="KW-0378">Hydrolase</keyword>
<feature type="active site" description="Proton donor/acceptor" evidence="2">
    <location>
        <position position="142"/>
    </location>
</feature>
<feature type="transmembrane region" description="Helical" evidence="3">
    <location>
        <begin position="239"/>
        <end position="261"/>
    </location>
</feature>
<reference evidence="5 6" key="1">
    <citation type="journal article" date="2015" name="Genome Announc.">
        <title>Expanding the biotechnology potential of lactobacilli through comparative genomics of 213 strains and associated genera.</title>
        <authorList>
            <person name="Sun Z."/>
            <person name="Harris H.M."/>
            <person name="McCann A."/>
            <person name="Guo C."/>
            <person name="Argimon S."/>
            <person name="Zhang W."/>
            <person name="Yang X."/>
            <person name="Jeffery I.B."/>
            <person name="Cooney J.C."/>
            <person name="Kagawa T.F."/>
            <person name="Liu W."/>
            <person name="Song Y."/>
            <person name="Salvetti E."/>
            <person name="Wrobel A."/>
            <person name="Rasinkangas P."/>
            <person name="Parkhill J."/>
            <person name="Rea M.C."/>
            <person name="O'Sullivan O."/>
            <person name="Ritari J."/>
            <person name="Douillard F.P."/>
            <person name="Paul Ross R."/>
            <person name="Yang R."/>
            <person name="Briner A.E."/>
            <person name="Felis G.E."/>
            <person name="de Vos W.M."/>
            <person name="Barrangou R."/>
            <person name="Klaenhammer T.R."/>
            <person name="Caufield P.W."/>
            <person name="Cui Y."/>
            <person name="Zhang H."/>
            <person name="O'Toole P.W."/>
        </authorList>
    </citation>
    <scope>NUCLEOTIDE SEQUENCE [LARGE SCALE GENOMIC DNA]</scope>
    <source>
        <strain evidence="5 6">DSM 13343</strain>
    </source>
</reference>
<feature type="signal peptide" evidence="4">
    <location>
        <begin position="1"/>
        <end position="22"/>
    </location>
</feature>
<dbReference type="RefSeq" id="WP_056965053.1">
    <property type="nucleotide sequence ID" value="NZ_AZEU01000304.1"/>
</dbReference>
<dbReference type="CDD" id="cd05827">
    <property type="entry name" value="Sortase_C"/>
    <property type="match status" value="1"/>
</dbReference>
<dbReference type="AlphaFoldDB" id="A0A0R1Q9K1"/>
<dbReference type="Pfam" id="PF04203">
    <property type="entry name" value="Sortase"/>
    <property type="match status" value="1"/>
</dbReference>
<feature type="chain" id="PRO_5039507203" evidence="4">
    <location>
        <begin position="23"/>
        <end position="278"/>
    </location>
</feature>
<dbReference type="NCBIfam" id="TIGR01076">
    <property type="entry name" value="sortase_fam"/>
    <property type="match status" value="1"/>
</dbReference>
<dbReference type="GO" id="GO:0016787">
    <property type="term" value="F:hydrolase activity"/>
    <property type="evidence" value="ECO:0007669"/>
    <property type="project" value="UniProtKB-KW"/>
</dbReference>
<evidence type="ECO:0000256" key="4">
    <source>
        <dbReference type="SAM" id="SignalP"/>
    </source>
</evidence>
<sequence length="278" mass="30371">MSKRFKNLLVLLVFFAGLAVFAYPFVASALNTVSTQIPQREAAVQAERNAKQLAAKKKAENAELAANGLRPSGDVFKETSKTASAKYLNQHLIGAVAIPSLDVYVPLYDQTNEVLLQSGATVLGGTSYPTGGASTHTVISAHAGLPTKALFTNLPKLKVNQRFILTVGQKRLAYQVEKIDVVLPKDVSKLQIEAGRDLATLMTCTPYGINSHRLLVTGKRVPLKQVAAESIDDTAKRQWWQAIAKIIAAGLALIIFIILMIRTWHKYRPTKSSQKIHN</sequence>
<keyword evidence="3" id="KW-1133">Transmembrane helix</keyword>
<protein>
    <submittedName>
        <fullName evidence="5">Sortasec</fullName>
    </submittedName>
</protein>
<evidence type="ECO:0000313" key="5">
    <source>
        <dbReference type="EMBL" id="KRL39194.1"/>
    </source>
</evidence>
<dbReference type="OrthoDB" id="1648028at2"/>
<keyword evidence="3" id="KW-0812">Transmembrane</keyword>
<evidence type="ECO:0000256" key="3">
    <source>
        <dbReference type="SAM" id="Phobius"/>
    </source>
</evidence>
<evidence type="ECO:0000256" key="2">
    <source>
        <dbReference type="PIRSR" id="PIRSR605754-1"/>
    </source>
</evidence>
<dbReference type="PATRIC" id="fig|1423769.4.peg.2872"/>
<dbReference type="SUPFAM" id="SSF63817">
    <property type="entry name" value="Sortase"/>
    <property type="match status" value="1"/>
</dbReference>
<comment type="caution">
    <text evidence="5">The sequence shown here is derived from an EMBL/GenBank/DDBJ whole genome shotgun (WGS) entry which is preliminary data.</text>
</comment>
<dbReference type="Proteomes" id="UP000051790">
    <property type="component" value="Unassembled WGS sequence"/>
</dbReference>